<organism evidence="1 2">
    <name type="scientific">Manihot esculenta</name>
    <name type="common">Cassava</name>
    <name type="synonym">Jatropha manihot</name>
    <dbReference type="NCBI Taxonomy" id="3983"/>
    <lineage>
        <taxon>Eukaryota</taxon>
        <taxon>Viridiplantae</taxon>
        <taxon>Streptophyta</taxon>
        <taxon>Embryophyta</taxon>
        <taxon>Tracheophyta</taxon>
        <taxon>Spermatophyta</taxon>
        <taxon>Magnoliopsida</taxon>
        <taxon>eudicotyledons</taxon>
        <taxon>Gunneridae</taxon>
        <taxon>Pentapetalae</taxon>
        <taxon>rosids</taxon>
        <taxon>fabids</taxon>
        <taxon>Malpighiales</taxon>
        <taxon>Euphorbiaceae</taxon>
        <taxon>Crotonoideae</taxon>
        <taxon>Manihoteae</taxon>
        <taxon>Manihot</taxon>
    </lineage>
</organism>
<accession>A0ACB7H2K5</accession>
<evidence type="ECO:0000313" key="2">
    <source>
        <dbReference type="Proteomes" id="UP000091857"/>
    </source>
</evidence>
<dbReference type="Proteomes" id="UP000091857">
    <property type="component" value="Chromosome 9"/>
</dbReference>
<name>A0ACB7H2K5_MANES</name>
<sequence length="105" mass="12344">MIITQFYSELRGLWQELDYCHDFQRDCTGDAVKFQKMIERERVYDFLVGLNNEYDPIRVQVLGKNPFPSLEEANAHIQPEESRRYAMLYIAPVEKARLATSLSIL</sequence>
<dbReference type="EMBL" id="CM004395">
    <property type="protein sequence ID" value="KAG8646411.1"/>
    <property type="molecule type" value="Genomic_DNA"/>
</dbReference>
<reference evidence="2" key="1">
    <citation type="journal article" date="2016" name="Nat. Biotechnol.">
        <title>Sequencing wild and cultivated cassava and related species reveals extensive interspecific hybridization and genetic diversity.</title>
        <authorList>
            <person name="Bredeson J.V."/>
            <person name="Lyons J.B."/>
            <person name="Prochnik S.E."/>
            <person name="Wu G.A."/>
            <person name="Ha C.M."/>
            <person name="Edsinger-Gonzales E."/>
            <person name="Grimwood J."/>
            <person name="Schmutz J."/>
            <person name="Rabbi I.Y."/>
            <person name="Egesi C."/>
            <person name="Nauluvula P."/>
            <person name="Lebot V."/>
            <person name="Ndunguru J."/>
            <person name="Mkamilo G."/>
            <person name="Bart R.S."/>
            <person name="Setter T.L."/>
            <person name="Gleadow R.M."/>
            <person name="Kulakow P."/>
            <person name="Ferguson M.E."/>
            <person name="Rounsley S."/>
            <person name="Rokhsar D.S."/>
        </authorList>
    </citation>
    <scope>NUCLEOTIDE SEQUENCE [LARGE SCALE GENOMIC DNA]</scope>
    <source>
        <strain evidence="2">cv. AM560-2</strain>
    </source>
</reference>
<gene>
    <name evidence="1" type="ORF">MANES_09G001867v8</name>
</gene>
<keyword evidence="2" id="KW-1185">Reference proteome</keyword>
<proteinExistence type="predicted"/>
<comment type="caution">
    <text evidence="1">The sequence shown here is derived from an EMBL/GenBank/DDBJ whole genome shotgun (WGS) entry which is preliminary data.</text>
</comment>
<evidence type="ECO:0000313" key="1">
    <source>
        <dbReference type="EMBL" id="KAG8646411.1"/>
    </source>
</evidence>
<protein>
    <submittedName>
        <fullName evidence="1">Uncharacterized protein</fullName>
    </submittedName>
</protein>